<feature type="domain" description="3-dehydroquinate synthase N-terminal" evidence="9">
    <location>
        <begin position="76"/>
        <end position="192"/>
    </location>
</feature>
<protein>
    <submittedName>
        <fullName evidence="11">3-dehydroquinate synthase</fullName>
        <ecNumber evidence="11">4.2.3.4</ecNumber>
    </submittedName>
</protein>
<dbReference type="PIRSF" id="PIRSF001455">
    <property type="entry name" value="DHQ_synth"/>
    <property type="match status" value="1"/>
</dbReference>
<evidence type="ECO:0000256" key="2">
    <source>
        <dbReference type="ARBA" id="ARBA00001941"/>
    </source>
</evidence>
<dbReference type="PANTHER" id="PTHR43622:SF7">
    <property type="entry name" value="3-DEHYDROQUINATE SYNTHASE, CHLOROPLASTIC"/>
    <property type="match status" value="1"/>
</dbReference>
<dbReference type="GO" id="GO:0008652">
    <property type="term" value="P:amino acid biosynthetic process"/>
    <property type="evidence" value="ECO:0007669"/>
    <property type="project" value="UniProtKB-KW"/>
</dbReference>
<evidence type="ECO:0000256" key="1">
    <source>
        <dbReference type="ARBA" id="ARBA00001911"/>
    </source>
</evidence>
<reference evidence="11" key="1">
    <citation type="submission" date="2018-06" db="EMBL/GenBank/DDBJ databases">
        <authorList>
            <person name="Zhirakovskaya E."/>
        </authorList>
    </citation>
    <scope>NUCLEOTIDE SEQUENCE</scope>
</reference>
<dbReference type="GO" id="GO:0046872">
    <property type="term" value="F:metal ion binding"/>
    <property type="evidence" value="ECO:0007669"/>
    <property type="project" value="UniProtKB-KW"/>
</dbReference>
<evidence type="ECO:0000256" key="8">
    <source>
        <dbReference type="ARBA" id="ARBA00023285"/>
    </source>
</evidence>
<evidence type="ECO:0000313" key="11">
    <source>
        <dbReference type="EMBL" id="VAX41341.1"/>
    </source>
</evidence>
<dbReference type="Pfam" id="PF01761">
    <property type="entry name" value="DHQ_synthase"/>
    <property type="match status" value="1"/>
</dbReference>
<dbReference type="Gene3D" id="1.20.1090.10">
    <property type="entry name" value="Dehydroquinate synthase-like - alpha domain"/>
    <property type="match status" value="1"/>
</dbReference>
<dbReference type="Gene3D" id="3.40.50.1970">
    <property type="match status" value="1"/>
</dbReference>
<dbReference type="EMBL" id="UOGK01000527">
    <property type="protein sequence ID" value="VAX41341.1"/>
    <property type="molecule type" value="Genomic_DNA"/>
</dbReference>
<evidence type="ECO:0000256" key="5">
    <source>
        <dbReference type="ARBA" id="ARBA00023027"/>
    </source>
</evidence>
<dbReference type="EC" id="4.2.3.4" evidence="11"/>
<evidence type="ECO:0000256" key="7">
    <source>
        <dbReference type="ARBA" id="ARBA00023239"/>
    </source>
</evidence>
<dbReference type="Pfam" id="PF24621">
    <property type="entry name" value="DHQS_C"/>
    <property type="match status" value="1"/>
</dbReference>
<dbReference type="CDD" id="cd08195">
    <property type="entry name" value="DHQS"/>
    <property type="match status" value="1"/>
</dbReference>
<accession>A0A3B1DR42</accession>
<evidence type="ECO:0000256" key="4">
    <source>
        <dbReference type="ARBA" id="ARBA00022723"/>
    </source>
</evidence>
<dbReference type="InterPro" id="IPR030960">
    <property type="entry name" value="DHQS/DOIS_N"/>
</dbReference>
<evidence type="ECO:0000259" key="9">
    <source>
        <dbReference type="Pfam" id="PF01761"/>
    </source>
</evidence>
<dbReference type="GO" id="GO:0009073">
    <property type="term" value="P:aromatic amino acid family biosynthetic process"/>
    <property type="evidence" value="ECO:0007669"/>
    <property type="project" value="UniProtKB-KW"/>
</dbReference>
<keyword evidence="5" id="KW-0520">NAD</keyword>
<comment type="cofactor">
    <cofactor evidence="2">
        <name>Co(2+)</name>
        <dbReference type="ChEBI" id="CHEBI:48828"/>
    </cofactor>
</comment>
<evidence type="ECO:0000256" key="6">
    <source>
        <dbReference type="ARBA" id="ARBA00023141"/>
    </source>
</evidence>
<dbReference type="AlphaFoldDB" id="A0A3B1DR42"/>
<feature type="domain" description="3-dehydroquinate synthase C-terminal" evidence="10">
    <location>
        <begin position="194"/>
        <end position="359"/>
    </location>
</feature>
<name>A0A3B1DR42_9ZZZZ</name>
<gene>
    <name evidence="11" type="ORF">MNBD_PLANCTO03-385</name>
</gene>
<keyword evidence="8" id="KW-0170">Cobalt</keyword>
<keyword evidence="4" id="KW-0479">Metal-binding</keyword>
<evidence type="ECO:0000256" key="3">
    <source>
        <dbReference type="ARBA" id="ARBA00022605"/>
    </source>
</evidence>
<dbReference type="InterPro" id="IPR056179">
    <property type="entry name" value="DHQS_C"/>
</dbReference>
<dbReference type="PANTHER" id="PTHR43622">
    <property type="entry name" value="3-DEHYDROQUINATE SYNTHASE"/>
    <property type="match status" value="1"/>
</dbReference>
<dbReference type="SUPFAM" id="SSF56796">
    <property type="entry name" value="Dehydroquinate synthase-like"/>
    <property type="match status" value="1"/>
</dbReference>
<dbReference type="GO" id="GO:0003856">
    <property type="term" value="F:3-dehydroquinate synthase activity"/>
    <property type="evidence" value="ECO:0007669"/>
    <property type="project" value="UniProtKB-EC"/>
</dbReference>
<organism evidence="11">
    <name type="scientific">hydrothermal vent metagenome</name>
    <dbReference type="NCBI Taxonomy" id="652676"/>
    <lineage>
        <taxon>unclassified sequences</taxon>
        <taxon>metagenomes</taxon>
        <taxon>ecological metagenomes</taxon>
    </lineage>
</organism>
<dbReference type="InterPro" id="IPR030963">
    <property type="entry name" value="DHQ_synth_fam"/>
</dbReference>
<keyword evidence="7 11" id="KW-0456">Lyase</keyword>
<proteinExistence type="predicted"/>
<dbReference type="InterPro" id="IPR050071">
    <property type="entry name" value="Dehydroquinate_synthase"/>
</dbReference>
<keyword evidence="3" id="KW-0028">Amino-acid biosynthesis</keyword>
<comment type="cofactor">
    <cofactor evidence="1">
        <name>NAD(+)</name>
        <dbReference type="ChEBI" id="CHEBI:57540"/>
    </cofactor>
</comment>
<keyword evidence="6" id="KW-0057">Aromatic amino acid biosynthesis</keyword>
<sequence>MTHSPPNPHSIRVELSDRAYQVRIGSHLLADLPRALAETFGSIPRAAFLIADANVNTHADPAIRALAQAGCRVSTTTITATEEHKSLETLARLLVEMGTARLERTDPVIAIGGGITGDLAGFAAATYRRGVPVIQCPTTLLSMVDASVGGKTGVNLKIEGSLQKNMAGAFHQPSLVLADIATLATLPDRHFRAGLAECIKHGLLDGCTGNACTGDATHLDWLTDNLDAILARHTESLLELIARSVTFKAAIVAGDEHELATTGPSRALLNLGHTFAHAIETLPSLSPTSNPTDAPLLHGEAVALGLVAAFATSAHLGMIPAETVERVRAILIRCALPTSVAGLPDAAHLLARMGADKKTASGRLRLILPTPGCAAELIADPPRAAIQAGWLAVNTQ</sequence>
<evidence type="ECO:0000259" key="10">
    <source>
        <dbReference type="Pfam" id="PF24621"/>
    </source>
</evidence>